<feature type="non-terminal residue" evidence="1">
    <location>
        <position position="41"/>
    </location>
</feature>
<gene>
    <name evidence="1" type="ORF">S03H2_41157</name>
</gene>
<reference evidence="1" key="1">
    <citation type="journal article" date="2014" name="Front. Microbiol.">
        <title>High frequency of phylogenetically diverse reductive dehalogenase-homologous genes in deep subseafloor sedimentary metagenomes.</title>
        <authorList>
            <person name="Kawai M."/>
            <person name="Futagami T."/>
            <person name="Toyoda A."/>
            <person name="Takaki Y."/>
            <person name="Nishi S."/>
            <person name="Hori S."/>
            <person name="Arai W."/>
            <person name="Tsubouchi T."/>
            <person name="Morono Y."/>
            <person name="Uchiyama I."/>
            <person name="Ito T."/>
            <person name="Fujiyama A."/>
            <person name="Inagaki F."/>
            <person name="Takami H."/>
        </authorList>
    </citation>
    <scope>NUCLEOTIDE SEQUENCE</scope>
    <source>
        <strain evidence="1">Expedition CK06-06</strain>
    </source>
</reference>
<dbReference type="Gene3D" id="1.10.260.80">
    <property type="match status" value="1"/>
</dbReference>
<organism evidence="1">
    <name type="scientific">marine sediment metagenome</name>
    <dbReference type="NCBI Taxonomy" id="412755"/>
    <lineage>
        <taxon>unclassified sequences</taxon>
        <taxon>metagenomes</taxon>
        <taxon>ecological metagenomes</taxon>
    </lineage>
</organism>
<protein>
    <submittedName>
        <fullName evidence="1">Uncharacterized protein</fullName>
    </submittedName>
</protein>
<dbReference type="AlphaFoldDB" id="X1INW0"/>
<evidence type="ECO:0000313" key="1">
    <source>
        <dbReference type="EMBL" id="GAH67809.1"/>
    </source>
</evidence>
<dbReference type="SUPFAM" id="SSF56784">
    <property type="entry name" value="HAD-like"/>
    <property type="match status" value="1"/>
</dbReference>
<dbReference type="InterPro" id="IPR023214">
    <property type="entry name" value="HAD_sf"/>
</dbReference>
<sequence length="41" mass="4772">MKKMNNFKAIIFDLDGVIVKSELDFKLIRKEIFGSELDEPV</sequence>
<name>X1INW0_9ZZZZ</name>
<dbReference type="EMBL" id="BARU01025555">
    <property type="protein sequence ID" value="GAH67809.1"/>
    <property type="molecule type" value="Genomic_DNA"/>
</dbReference>
<accession>X1INW0</accession>
<dbReference type="InterPro" id="IPR036412">
    <property type="entry name" value="HAD-like_sf"/>
</dbReference>
<proteinExistence type="predicted"/>
<dbReference type="Gene3D" id="3.40.50.1000">
    <property type="entry name" value="HAD superfamily/HAD-like"/>
    <property type="match status" value="1"/>
</dbReference>
<comment type="caution">
    <text evidence="1">The sequence shown here is derived from an EMBL/GenBank/DDBJ whole genome shotgun (WGS) entry which is preliminary data.</text>
</comment>